<dbReference type="Pfam" id="PF13581">
    <property type="entry name" value="HATPase_c_2"/>
    <property type="match status" value="1"/>
</dbReference>
<dbReference type="Proteomes" id="UP001376459">
    <property type="component" value="Unassembled WGS sequence"/>
</dbReference>
<feature type="region of interest" description="Disordered" evidence="1">
    <location>
        <begin position="46"/>
        <end position="105"/>
    </location>
</feature>
<comment type="caution">
    <text evidence="3">The sequence shown here is derived from an EMBL/GenBank/DDBJ whole genome shotgun (WGS) entry which is preliminary data.</text>
</comment>
<evidence type="ECO:0000313" key="3">
    <source>
        <dbReference type="EMBL" id="MEJ8667697.1"/>
    </source>
</evidence>
<proteinExistence type="predicted"/>
<keyword evidence="3" id="KW-0547">Nucleotide-binding</keyword>
<dbReference type="GO" id="GO:0005524">
    <property type="term" value="F:ATP binding"/>
    <property type="evidence" value="ECO:0007669"/>
    <property type="project" value="UniProtKB-KW"/>
</dbReference>
<reference evidence="3 4" key="1">
    <citation type="submission" date="2024-03" db="EMBL/GenBank/DDBJ databases">
        <title>Novel Streptomyces species of biotechnological and ecological value are a feature of Machair soil.</title>
        <authorList>
            <person name="Prole J.R."/>
            <person name="Goodfellow M."/>
            <person name="Allenby N."/>
            <person name="Ward A.C."/>
        </authorList>
    </citation>
    <scope>NUCLEOTIDE SEQUENCE [LARGE SCALE GENOMIC DNA]</scope>
    <source>
        <strain evidence="3 4">MS1.AVA.1</strain>
    </source>
</reference>
<gene>
    <name evidence="3" type="ORF">WKI71_01290</name>
</gene>
<dbReference type="EMBL" id="JBBKAK010000001">
    <property type="protein sequence ID" value="MEJ8667697.1"/>
    <property type="molecule type" value="Genomic_DNA"/>
</dbReference>
<evidence type="ECO:0000313" key="4">
    <source>
        <dbReference type="Proteomes" id="UP001376459"/>
    </source>
</evidence>
<accession>A0ABU8UFL1</accession>
<dbReference type="Gene3D" id="3.30.565.10">
    <property type="entry name" value="Histidine kinase-like ATPase, C-terminal domain"/>
    <property type="match status" value="1"/>
</dbReference>
<feature type="domain" description="Histidine kinase/HSP90-like ATPase" evidence="2">
    <location>
        <begin position="2"/>
        <end position="57"/>
    </location>
</feature>
<evidence type="ECO:0000256" key="1">
    <source>
        <dbReference type="SAM" id="MobiDB-lite"/>
    </source>
</evidence>
<protein>
    <submittedName>
        <fullName evidence="3">ATP-binding protein</fullName>
    </submittedName>
</protein>
<dbReference type="InterPro" id="IPR036890">
    <property type="entry name" value="HATPase_C_sf"/>
</dbReference>
<dbReference type="InterPro" id="IPR003594">
    <property type="entry name" value="HATPase_dom"/>
</dbReference>
<keyword evidence="3" id="KW-0067">ATP-binding</keyword>
<evidence type="ECO:0000259" key="2">
    <source>
        <dbReference type="Pfam" id="PF13581"/>
    </source>
</evidence>
<name>A0ABU8UFL1_9ACTN</name>
<organism evidence="3 4">
    <name type="scientific">Streptomyces machairae</name>
    <dbReference type="NCBI Taxonomy" id="3134109"/>
    <lineage>
        <taxon>Bacteria</taxon>
        <taxon>Bacillati</taxon>
        <taxon>Actinomycetota</taxon>
        <taxon>Actinomycetes</taxon>
        <taxon>Kitasatosporales</taxon>
        <taxon>Streptomycetaceae</taxon>
        <taxon>Streptomyces</taxon>
    </lineage>
</organism>
<keyword evidence="4" id="KW-1185">Reference proteome</keyword>
<sequence>MDDETAYNIQLIVSELVTNAIRYGRSPLELRLIHDRTLTCEMRDAGSAAPTCAMPPRPTRAGEACSSSRSWLRHGGPASARWGRRSGPSRHCPAPLGPRARSDGR</sequence>
<dbReference type="CDD" id="cd16936">
    <property type="entry name" value="HATPase_RsbW-like"/>
    <property type="match status" value="1"/>
</dbReference>